<evidence type="ECO:0000259" key="8">
    <source>
        <dbReference type="Pfam" id="PF05223"/>
    </source>
</evidence>
<dbReference type="InterPro" id="IPR050515">
    <property type="entry name" value="Beta-lactam/transpept"/>
</dbReference>
<feature type="region of interest" description="Disordered" evidence="4">
    <location>
        <begin position="644"/>
        <end position="663"/>
    </location>
</feature>
<feature type="domain" description="Penicillin-binding protein dimerisation" evidence="7">
    <location>
        <begin position="161"/>
        <end position="320"/>
    </location>
</feature>
<dbReference type="Gene3D" id="3.40.710.10">
    <property type="entry name" value="DD-peptidase/beta-lactamase superfamily"/>
    <property type="match status" value="1"/>
</dbReference>
<feature type="domain" description="NTF2-like N-terminal transpeptidase" evidence="8">
    <location>
        <begin position="33"/>
        <end position="152"/>
    </location>
</feature>
<dbReference type="Pfam" id="PF05223">
    <property type="entry name" value="MecA_N"/>
    <property type="match status" value="1"/>
</dbReference>
<name>A0ABN1RHV4_9ACTN</name>
<accession>A0ABN1RHV4</accession>
<evidence type="ECO:0000256" key="3">
    <source>
        <dbReference type="ARBA" id="ARBA00023136"/>
    </source>
</evidence>
<evidence type="ECO:0000313" key="10">
    <source>
        <dbReference type="Proteomes" id="UP001500665"/>
    </source>
</evidence>
<keyword evidence="5" id="KW-0732">Signal</keyword>
<dbReference type="SUPFAM" id="SSF56519">
    <property type="entry name" value="Penicillin binding protein dimerisation domain"/>
    <property type="match status" value="1"/>
</dbReference>
<evidence type="ECO:0000256" key="5">
    <source>
        <dbReference type="SAM" id="SignalP"/>
    </source>
</evidence>
<dbReference type="SUPFAM" id="SSF56601">
    <property type="entry name" value="beta-lactamase/transpeptidase-like"/>
    <property type="match status" value="1"/>
</dbReference>
<dbReference type="InterPro" id="IPR005311">
    <property type="entry name" value="PBP_dimer"/>
</dbReference>
<proteinExistence type="inferred from homology"/>
<dbReference type="Gene3D" id="3.90.1310.10">
    <property type="entry name" value="Penicillin-binding protein 2a (Domain 2)"/>
    <property type="match status" value="1"/>
</dbReference>
<dbReference type="InterPro" id="IPR007887">
    <property type="entry name" value="MecA_N"/>
</dbReference>
<organism evidence="9 10">
    <name type="scientific">Actinocorallia libanotica</name>
    <dbReference type="NCBI Taxonomy" id="46162"/>
    <lineage>
        <taxon>Bacteria</taxon>
        <taxon>Bacillati</taxon>
        <taxon>Actinomycetota</taxon>
        <taxon>Actinomycetes</taxon>
        <taxon>Streptosporangiales</taxon>
        <taxon>Thermomonosporaceae</taxon>
        <taxon>Actinocorallia</taxon>
    </lineage>
</organism>
<sequence>MKVSRTRRIAAATTGGALLLGMLSACAQSSPFTTVKDFLIAWQVENYEAAAGHTTGDRAAVVKALEDVRTQLDAASLRLRLKAESTPGVPDDQGRIDKISDERAMARFQIRIDLGENGRPLEYRGQMGLRLVGGVWKVEWSPSVIHPDLREGERLAVVNEAPERRLIEDNKGRPLLQNVKTDVFGVVPEQLRNAEAIAKRVGEITRQDRDRLEGRILSAPPKAFLQLAEFPHGSAEAMKLRNVAGLTVKTRPMPTQPVQAPELIGRIGPATTDVLSLVGAPYQPGDTVGSSGLQMLFQRHLAGLPAVKVVVLDANGDRRKVIRDFSQGEDLVVQSPTGQESPEARPVRTTLDRRAQFQAENALASLNVPASLVAVSSDTGEIRAAANHRTDGQNRAFEGLYAPGTAFSTVLAAALLGQGQKADTAQECTAEEIVGGAVFTAAQPRSRSTLGQNIAAGCRSALAQAGSALDAGTFNTALQTFGLAGTAPWDLSNVKNQRAQGLATATTTERAQLAVGEGGVKVSPLTMSLIAAAIQNGTWRGPLLIQDPQPTGAAQPQVIAPNTLTELKKIMTMGVRNGSAKAAASGRRKFRQGISTRVTDAQGKTVSWFVGYYQSSGTLLGVAIAVEGQVDAAKIASDFVNAPAQPQRTPAADETAATPVQQP</sequence>
<evidence type="ECO:0000313" key="9">
    <source>
        <dbReference type="EMBL" id="GAA0957538.1"/>
    </source>
</evidence>
<dbReference type="PROSITE" id="PS51257">
    <property type="entry name" value="PROKAR_LIPOPROTEIN"/>
    <property type="match status" value="1"/>
</dbReference>
<feature type="signal peptide" evidence="5">
    <location>
        <begin position="1"/>
        <end position="27"/>
    </location>
</feature>
<keyword evidence="10" id="KW-1185">Reference proteome</keyword>
<feature type="chain" id="PRO_5045240740" description="Cell division protein FtsI/penicillin-binding protein 2" evidence="5">
    <location>
        <begin position="28"/>
        <end position="663"/>
    </location>
</feature>
<dbReference type="EMBL" id="BAAAHH010000019">
    <property type="protein sequence ID" value="GAA0957538.1"/>
    <property type="molecule type" value="Genomic_DNA"/>
</dbReference>
<evidence type="ECO:0000259" key="7">
    <source>
        <dbReference type="Pfam" id="PF03717"/>
    </source>
</evidence>
<dbReference type="PANTHER" id="PTHR30627:SF24">
    <property type="entry name" value="PENICILLIN-BINDING PROTEIN 4B"/>
    <property type="match status" value="1"/>
</dbReference>
<comment type="subcellular location">
    <subcellularLocation>
        <location evidence="1">Membrane</location>
    </subcellularLocation>
</comment>
<evidence type="ECO:0008006" key="11">
    <source>
        <dbReference type="Google" id="ProtNLM"/>
    </source>
</evidence>
<reference evidence="9 10" key="1">
    <citation type="journal article" date="2019" name="Int. J. Syst. Evol. Microbiol.">
        <title>The Global Catalogue of Microorganisms (GCM) 10K type strain sequencing project: providing services to taxonomists for standard genome sequencing and annotation.</title>
        <authorList>
            <consortium name="The Broad Institute Genomics Platform"/>
            <consortium name="The Broad Institute Genome Sequencing Center for Infectious Disease"/>
            <person name="Wu L."/>
            <person name="Ma J."/>
        </authorList>
    </citation>
    <scope>NUCLEOTIDE SEQUENCE [LARGE SCALE GENOMIC DNA]</scope>
    <source>
        <strain evidence="9 10">JCM 10696</strain>
    </source>
</reference>
<gene>
    <name evidence="9" type="ORF">GCM10009550_45070</name>
</gene>
<evidence type="ECO:0000256" key="2">
    <source>
        <dbReference type="ARBA" id="ARBA00007171"/>
    </source>
</evidence>
<evidence type="ECO:0000256" key="1">
    <source>
        <dbReference type="ARBA" id="ARBA00004370"/>
    </source>
</evidence>
<dbReference type="Proteomes" id="UP001500665">
    <property type="component" value="Unassembled WGS sequence"/>
</dbReference>
<feature type="domain" description="Penicillin-binding protein transpeptidase" evidence="6">
    <location>
        <begin position="371"/>
        <end position="630"/>
    </location>
</feature>
<dbReference type="Pfam" id="PF00905">
    <property type="entry name" value="Transpeptidase"/>
    <property type="match status" value="1"/>
</dbReference>
<evidence type="ECO:0000256" key="4">
    <source>
        <dbReference type="SAM" id="MobiDB-lite"/>
    </source>
</evidence>
<keyword evidence="3" id="KW-0472">Membrane</keyword>
<comment type="similarity">
    <text evidence="2">Belongs to the transpeptidase family.</text>
</comment>
<dbReference type="Pfam" id="PF03717">
    <property type="entry name" value="PBP_dimer"/>
    <property type="match status" value="1"/>
</dbReference>
<dbReference type="InterPro" id="IPR001460">
    <property type="entry name" value="PCN-bd_Tpept"/>
</dbReference>
<dbReference type="InterPro" id="IPR012338">
    <property type="entry name" value="Beta-lactam/transpept-like"/>
</dbReference>
<dbReference type="PANTHER" id="PTHR30627">
    <property type="entry name" value="PEPTIDOGLYCAN D,D-TRANSPEPTIDASE"/>
    <property type="match status" value="1"/>
</dbReference>
<comment type="caution">
    <text evidence="9">The sequence shown here is derived from an EMBL/GenBank/DDBJ whole genome shotgun (WGS) entry which is preliminary data.</text>
</comment>
<protein>
    <recommendedName>
        <fullName evidence="11">Cell division protein FtsI/penicillin-binding protein 2</fullName>
    </recommendedName>
</protein>
<evidence type="ECO:0000259" key="6">
    <source>
        <dbReference type="Pfam" id="PF00905"/>
    </source>
</evidence>
<dbReference type="InterPro" id="IPR036138">
    <property type="entry name" value="PBP_dimer_sf"/>
</dbReference>